<dbReference type="SUPFAM" id="SSF53756">
    <property type="entry name" value="UDP-Glycosyltransferase/glycogen phosphorylase"/>
    <property type="match status" value="1"/>
</dbReference>
<evidence type="ECO:0000313" key="1">
    <source>
        <dbReference type="EMBL" id="QDU84452.1"/>
    </source>
</evidence>
<protein>
    <recommendedName>
        <fullName evidence="3">Undecaprenyldiphospho-muramoylpentapeptide beta-N-acetylglucosaminyltransferase</fullName>
    </recommendedName>
</protein>
<proteinExistence type="predicted"/>
<dbReference type="Gene3D" id="3.40.50.2000">
    <property type="entry name" value="Glycogen Phosphorylase B"/>
    <property type="match status" value="2"/>
</dbReference>
<dbReference type="AlphaFoldDB" id="A0A518CZ30"/>
<evidence type="ECO:0008006" key="3">
    <source>
        <dbReference type="Google" id="ProtNLM"/>
    </source>
</evidence>
<keyword evidence="2" id="KW-1185">Reference proteome</keyword>
<dbReference type="RefSeq" id="WP_145186006.1">
    <property type="nucleotide sequence ID" value="NZ_CP036290.1"/>
</dbReference>
<evidence type="ECO:0000313" key="2">
    <source>
        <dbReference type="Proteomes" id="UP000319342"/>
    </source>
</evidence>
<dbReference type="Proteomes" id="UP000319342">
    <property type="component" value="Chromosome"/>
</dbReference>
<name>A0A518CZ30_9BACT</name>
<dbReference type="EMBL" id="CP036290">
    <property type="protein sequence ID" value="QDU84452.1"/>
    <property type="molecule type" value="Genomic_DNA"/>
</dbReference>
<reference evidence="1 2" key="1">
    <citation type="submission" date="2019-02" db="EMBL/GenBank/DDBJ databases">
        <title>Deep-cultivation of Planctomycetes and their phenomic and genomic characterization uncovers novel biology.</title>
        <authorList>
            <person name="Wiegand S."/>
            <person name="Jogler M."/>
            <person name="Boedeker C."/>
            <person name="Pinto D."/>
            <person name="Vollmers J."/>
            <person name="Rivas-Marin E."/>
            <person name="Kohn T."/>
            <person name="Peeters S.H."/>
            <person name="Heuer A."/>
            <person name="Rast P."/>
            <person name="Oberbeckmann S."/>
            <person name="Bunk B."/>
            <person name="Jeske O."/>
            <person name="Meyerdierks A."/>
            <person name="Storesund J.E."/>
            <person name="Kallscheuer N."/>
            <person name="Luecker S."/>
            <person name="Lage O.M."/>
            <person name="Pohl T."/>
            <person name="Merkel B.J."/>
            <person name="Hornburger P."/>
            <person name="Mueller R.-W."/>
            <person name="Bruemmer F."/>
            <person name="Labrenz M."/>
            <person name="Spormann A.M."/>
            <person name="Op den Camp H."/>
            <person name="Overmann J."/>
            <person name="Amann R."/>
            <person name="Jetten M.S.M."/>
            <person name="Mascher T."/>
            <person name="Medema M.H."/>
            <person name="Devos D.P."/>
            <person name="Kaster A.-K."/>
            <person name="Ovreas L."/>
            <person name="Rohde M."/>
            <person name="Galperin M.Y."/>
            <person name="Jogler C."/>
        </authorList>
    </citation>
    <scope>NUCLEOTIDE SEQUENCE [LARGE SCALE GENOMIC DNA]</scope>
    <source>
        <strain evidence="1 2">Pla163</strain>
    </source>
</reference>
<dbReference type="Pfam" id="PF13528">
    <property type="entry name" value="Glyco_trans_1_3"/>
    <property type="match status" value="1"/>
</dbReference>
<gene>
    <name evidence="1" type="ORF">Pla163_15620</name>
</gene>
<accession>A0A518CZ30</accession>
<sequence>MASIFYSMAGEGRGHATRVRTVTDALRGQHEITLLAPGDAYELLADAYRGASDVRIQRLPGLRFAYDAKHKVAPLRTARLVTRYLWSLGQILDDVADLMRFHRADLLLTDYDPGGPRAAERAGVPYVALDHQSFFTYSDLSWLPGRLRRRAWFVKRINHALYHGQRHTISSSFFRPDPLPGARDVTFVGSMLRAPIRAATPTTGDHVVAYCRRQVQENVLDALAAASCPVHVFGLGEREPRGAIEFFPVSEAGFIESLCSARAVVASAGNQLLGEALYLGKPFLALPEVGQYEQEINVAWLERMGAGVGLDPRRLDLAFLNRFLDECDRYRDVVDREFAAGNAAAVAAIETQLERL</sequence>
<dbReference type="OrthoDB" id="9793805at2"/>
<organism evidence="1 2">
    <name type="scientific">Rohdeia mirabilis</name>
    <dbReference type="NCBI Taxonomy" id="2528008"/>
    <lineage>
        <taxon>Bacteria</taxon>
        <taxon>Pseudomonadati</taxon>
        <taxon>Planctomycetota</taxon>
        <taxon>Planctomycetia</taxon>
        <taxon>Planctomycetia incertae sedis</taxon>
        <taxon>Rohdeia</taxon>
    </lineage>
</organism>